<protein>
    <submittedName>
        <fullName evidence="3">DEAD/DEAH box helicase family protein</fullName>
    </submittedName>
</protein>
<evidence type="ECO:0000256" key="1">
    <source>
        <dbReference type="SAM" id="Phobius"/>
    </source>
</evidence>
<dbReference type="PANTHER" id="PTHR47396:SF1">
    <property type="entry name" value="ATP-DEPENDENT HELICASE IRC3-RELATED"/>
    <property type="match status" value="1"/>
</dbReference>
<dbReference type="SUPFAM" id="SSF52540">
    <property type="entry name" value="P-loop containing nucleoside triphosphate hydrolases"/>
    <property type="match status" value="1"/>
</dbReference>
<feature type="domain" description="Helicase ATP-binding" evidence="2">
    <location>
        <begin position="22"/>
        <end position="203"/>
    </location>
</feature>
<feature type="transmembrane region" description="Helical" evidence="1">
    <location>
        <begin position="716"/>
        <end position="735"/>
    </location>
</feature>
<dbReference type="Pfam" id="PF04851">
    <property type="entry name" value="ResIII"/>
    <property type="match status" value="1"/>
</dbReference>
<dbReference type="KEGG" id="eio:H9L01_02715"/>
<dbReference type="Proteomes" id="UP000515928">
    <property type="component" value="Chromosome"/>
</dbReference>
<sequence length="896" mass="102973">MYSKYKFKGEFRPYQKRVLDHAETYLEDNKINIVAAPGSGKTILGLELIRRINKPALIISPTVTIQHQWGMRLSDNFSEEGCETDVSYSLKNPALVTSITYQALHAANKKLNLQADINSEDEYEDISEDLAYEGFNLYKKIKEANIGVICLDEAHHLKAEWKQSLTQFISTINKDVTVISLTATPPFDSTQTEWDHYTSISGEIDEEISIPELVQQKTLCPHQDFVYFNFPTESENKFIKSYEAQSKEAVSEVISEGILTKCIDMYQLLTHYELKIDEILESPLEFSSLLTVMKHNDLKCPRDLVRTVSPKGTLPPYKAIYIQTAFQFILNNPDKFGDDNCEELITTFKRYGLMQGNKLYLEANPKTTRTLISSLGKLDSIKEIVKHEFQSRRQSLRMLILTDYIHKEYLNTVGTQEPINALGTVPIFELIRREEIEGERIGAVSGSLLLLPTTLQQVIEKKREEFNFQFAMTSLNDTGYSEYRISGGNKNIVKIATYLFEAGHVQILVGTKSLLGEGWDSPSINTLILASFVGSYMLSNQMRGRAIRLDPNNPQKVSNIWHLVTLPAPSGNPFSKNNVDDVGGDYEMLERRFRNFMGPSYDGTRLAGGLNRTGISKDNLNRMQVELINKEMLERSNNRAETRAQWYEMVGVDENVQVQVTHEVSVKAPESIKMNKEFLFDNILSSLTISAIITVGIFLIFSIVTKKNQIRMNIYLIQYLISFIAILVSKFIWYFGGRRKKMESLGKAICDTLVEMNHINRWAHSVIKVSDDKITTSFYLENANEKESALYARAVEEFFTVIENPRYIIYKKRLFKRRNYYMSYTCPTIISINQKSVEKFVRNLSRDRIKYGYCYTRSKEGRKELIKARSSYISKNDNLIHEEKRATKSTRKESWQ</sequence>
<feature type="transmembrane region" description="Helical" evidence="1">
    <location>
        <begin position="683"/>
        <end position="704"/>
    </location>
</feature>
<dbReference type="AlphaFoldDB" id="A0A7G9S0C2"/>
<dbReference type="SMART" id="SM00487">
    <property type="entry name" value="DEXDc"/>
    <property type="match status" value="1"/>
</dbReference>
<dbReference type="InterPro" id="IPR050742">
    <property type="entry name" value="Helicase_Restrict-Modif_Enz"/>
</dbReference>
<dbReference type="CDD" id="cd18785">
    <property type="entry name" value="SF2_C"/>
    <property type="match status" value="1"/>
</dbReference>
<dbReference type="Gene3D" id="3.40.50.300">
    <property type="entry name" value="P-loop containing nucleotide triphosphate hydrolases"/>
    <property type="match status" value="2"/>
</dbReference>
<keyword evidence="3" id="KW-0378">Hydrolase</keyword>
<dbReference type="GO" id="GO:0016787">
    <property type="term" value="F:hydrolase activity"/>
    <property type="evidence" value="ECO:0007669"/>
    <property type="project" value="InterPro"/>
</dbReference>
<evidence type="ECO:0000313" key="4">
    <source>
        <dbReference type="Proteomes" id="UP000515928"/>
    </source>
</evidence>
<keyword evidence="1" id="KW-0812">Transmembrane</keyword>
<keyword evidence="1" id="KW-0472">Membrane</keyword>
<dbReference type="GO" id="GO:0005829">
    <property type="term" value="C:cytosol"/>
    <property type="evidence" value="ECO:0007669"/>
    <property type="project" value="TreeGrafter"/>
</dbReference>
<proteinExistence type="predicted"/>
<accession>A0A7G9S0C2</accession>
<dbReference type="InterPro" id="IPR027417">
    <property type="entry name" value="P-loop_NTPase"/>
</dbReference>
<gene>
    <name evidence="3" type="ORF">H9L01_02715</name>
</gene>
<dbReference type="GO" id="GO:0003677">
    <property type="term" value="F:DNA binding"/>
    <property type="evidence" value="ECO:0007669"/>
    <property type="project" value="InterPro"/>
</dbReference>
<evidence type="ECO:0000259" key="2">
    <source>
        <dbReference type="PROSITE" id="PS51192"/>
    </source>
</evidence>
<dbReference type="InterPro" id="IPR006935">
    <property type="entry name" value="Helicase/UvrB_N"/>
</dbReference>
<dbReference type="GO" id="GO:0005524">
    <property type="term" value="F:ATP binding"/>
    <property type="evidence" value="ECO:0007669"/>
    <property type="project" value="InterPro"/>
</dbReference>
<dbReference type="InterPro" id="IPR014001">
    <property type="entry name" value="Helicase_ATP-bd"/>
</dbReference>
<dbReference type="InterPro" id="IPR003593">
    <property type="entry name" value="AAA+_ATPase"/>
</dbReference>
<dbReference type="GO" id="GO:0004386">
    <property type="term" value="F:helicase activity"/>
    <property type="evidence" value="ECO:0007669"/>
    <property type="project" value="UniProtKB-KW"/>
</dbReference>
<dbReference type="EMBL" id="CP060715">
    <property type="protein sequence ID" value="QNN61297.1"/>
    <property type="molecule type" value="Genomic_DNA"/>
</dbReference>
<dbReference type="RefSeq" id="WP_187534499.1">
    <property type="nucleotide sequence ID" value="NZ_CBCSHU010000001.1"/>
</dbReference>
<keyword evidence="3" id="KW-0547">Nucleotide-binding</keyword>
<keyword evidence="3" id="KW-0067">ATP-binding</keyword>
<dbReference type="SMART" id="SM00382">
    <property type="entry name" value="AAA"/>
    <property type="match status" value="1"/>
</dbReference>
<dbReference type="PANTHER" id="PTHR47396">
    <property type="entry name" value="TYPE I RESTRICTION ENZYME ECOKI R PROTEIN"/>
    <property type="match status" value="1"/>
</dbReference>
<keyword evidence="3" id="KW-0347">Helicase</keyword>
<keyword evidence="1" id="KW-1133">Transmembrane helix</keyword>
<keyword evidence="4" id="KW-1185">Reference proteome</keyword>
<reference evidence="3 4" key="1">
    <citation type="submission" date="2020-08" db="EMBL/GenBank/DDBJ databases">
        <title>Genome sequence of Erysipelothrix inopinata DSM 15511T.</title>
        <authorList>
            <person name="Hyun D.-W."/>
            <person name="Bae J.-W."/>
        </authorList>
    </citation>
    <scope>NUCLEOTIDE SEQUENCE [LARGE SCALE GENOMIC DNA]</scope>
    <source>
        <strain evidence="3 4">DSM 15511</strain>
    </source>
</reference>
<evidence type="ECO:0000313" key="3">
    <source>
        <dbReference type="EMBL" id="QNN61297.1"/>
    </source>
</evidence>
<organism evidence="3 4">
    <name type="scientific">Erysipelothrix inopinata</name>
    <dbReference type="NCBI Taxonomy" id="225084"/>
    <lineage>
        <taxon>Bacteria</taxon>
        <taxon>Bacillati</taxon>
        <taxon>Bacillota</taxon>
        <taxon>Erysipelotrichia</taxon>
        <taxon>Erysipelotrichales</taxon>
        <taxon>Erysipelotrichaceae</taxon>
        <taxon>Erysipelothrix</taxon>
    </lineage>
</organism>
<dbReference type="PROSITE" id="PS51192">
    <property type="entry name" value="HELICASE_ATP_BIND_1"/>
    <property type="match status" value="1"/>
</dbReference>
<name>A0A7G9S0C2_9FIRM</name>